<sequence>MKQREKLLFQSGKIIETLIEAGDHFQVVAREMKFNETILIFSSIVEGFGAIEKNLRDLALANGYMQNNIEKIKKTISLITTLIEERNLIKVSEVMQFTLMPQLQQWKEVLDEEDFYSRGEQHSITIGIYLCQENPINKIRPERVSALLKESKKRDIKLIFFSSKAVDFNLKQIKANVYDDGEWIIESVPFPEVIYNISPKARVYWSRTERRLRREIPFTCFNIGDKFHLPKKIVESRKYDELLIPFKIIAKETTLKSFLNVNKRIVVKPIKGSQGNNIYFIEKKGKRFSILEHQKQHILSEEELNHWIKEEFLQEKVYIVQKYVECRTKNDEPYDIRAHVQKNGEGKWEITKVYPRIGNRKTILSNISRGGKVISLTDLLYREFGKAGNKYEKALIDLSLGLTKHIDKLYGFSFDELGLDLAIDENGRFWLHEVNTSPQSTFHEEERAVKTIAYAEYVGKNQLFFINEFNKKVNTDGQFDVLKTKLEKVESDGRYRIGMLVSESENNNLAIACAYVAKYEDVQFFYFTPKDIDYDEMLIRGYYYEDKKWIPKIVEYPHAIYDRLRLRGMKSYSHIYEEFEGIPFTNEFFGNSISKLEVYDKLNLSNALDENIIPYKKVERVKDIFDFLNKYGKIIVKPEVGSFANGVHFIEKKNIDNYFLALGEIERTYSEMYLTQYLREILKNGKFIVQKYIESRTIDNQPFDIRVHMMKNEKNDWSFVNIHPRVGVYHAVILVLRKGGYIGKLSSFLERNFGKDIYINIESEVRTLSLNVAVEFERLYEERINEIGLDIAVDKELKLKLIEVNVNKPGFINYEFELAKHAIPYAIKLAEKKL</sequence>
<evidence type="ECO:0000256" key="1">
    <source>
        <dbReference type="PROSITE-ProRule" id="PRU00409"/>
    </source>
</evidence>
<dbReference type="Proteomes" id="UP000193006">
    <property type="component" value="Chromosome"/>
</dbReference>
<feature type="domain" description="ATP-grasp" evidence="2">
    <location>
        <begin position="236"/>
        <end position="463"/>
    </location>
</feature>
<dbReference type="InterPro" id="IPR011761">
    <property type="entry name" value="ATP-grasp"/>
</dbReference>
<protein>
    <submittedName>
        <fullName evidence="3">Endospore coat-associated protein YheD</fullName>
    </submittedName>
</protein>
<dbReference type="GO" id="GO:0005524">
    <property type="term" value="F:ATP binding"/>
    <property type="evidence" value="ECO:0007669"/>
    <property type="project" value="UniProtKB-UniRule"/>
</dbReference>
<dbReference type="AlphaFoldDB" id="A0A1X9MM27"/>
<dbReference type="GO" id="GO:0005737">
    <property type="term" value="C:cytoplasm"/>
    <property type="evidence" value="ECO:0007669"/>
    <property type="project" value="TreeGrafter"/>
</dbReference>
<evidence type="ECO:0000313" key="4">
    <source>
        <dbReference type="Proteomes" id="UP000193006"/>
    </source>
</evidence>
<dbReference type="Gene3D" id="3.30.1490.20">
    <property type="entry name" value="ATP-grasp fold, A domain"/>
    <property type="match status" value="1"/>
</dbReference>
<keyword evidence="1" id="KW-0547">Nucleotide-binding</keyword>
<dbReference type="PROSITE" id="PS50975">
    <property type="entry name" value="ATP_GRASP"/>
    <property type="match status" value="1"/>
</dbReference>
<dbReference type="SUPFAM" id="SSF56059">
    <property type="entry name" value="Glutathione synthetase ATP-binding domain-like"/>
    <property type="match status" value="2"/>
</dbReference>
<evidence type="ECO:0000313" key="3">
    <source>
        <dbReference type="EMBL" id="ARK32092.1"/>
    </source>
</evidence>
<organism evidence="3 4">
    <name type="scientific">Halalkalibacter krulwichiae</name>
    <dbReference type="NCBI Taxonomy" id="199441"/>
    <lineage>
        <taxon>Bacteria</taxon>
        <taxon>Bacillati</taxon>
        <taxon>Bacillota</taxon>
        <taxon>Bacilli</taxon>
        <taxon>Bacillales</taxon>
        <taxon>Bacillaceae</taxon>
        <taxon>Halalkalibacter</taxon>
    </lineage>
</organism>
<dbReference type="STRING" id="199441.BkAM31D_20860"/>
<proteinExistence type="predicted"/>
<name>A0A1X9MM27_9BACI</name>
<dbReference type="PANTHER" id="PTHR21621">
    <property type="entry name" value="RIBOSOMAL PROTEIN S6 MODIFICATION PROTEIN"/>
    <property type="match status" value="1"/>
</dbReference>
<reference evidence="3 4" key="1">
    <citation type="submission" date="2017-04" db="EMBL/GenBank/DDBJ databases">
        <title>Bacillus krulwichiae AM31D Genome sequencing and assembly.</title>
        <authorList>
            <person name="Krulwich T.A."/>
            <person name="Anastor L."/>
            <person name="Ehrlich R."/>
            <person name="Ehrlich G.D."/>
            <person name="Janto B."/>
        </authorList>
    </citation>
    <scope>NUCLEOTIDE SEQUENCE [LARGE SCALE GENOMIC DNA]</scope>
    <source>
        <strain evidence="3 4">AM31D</strain>
    </source>
</reference>
<dbReference type="InterPro" id="IPR026838">
    <property type="entry name" value="YheC/D"/>
</dbReference>
<dbReference type="PANTHER" id="PTHR21621:SF0">
    <property type="entry name" value="BETA-CITRYLGLUTAMATE SYNTHASE B-RELATED"/>
    <property type="match status" value="1"/>
</dbReference>
<dbReference type="GO" id="GO:0016879">
    <property type="term" value="F:ligase activity, forming carbon-nitrogen bonds"/>
    <property type="evidence" value="ECO:0007669"/>
    <property type="project" value="TreeGrafter"/>
</dbReference>
<accession>A0A1X9MM27</accession>
<dbReference type="RefSeq" id="WP_066160578.1">
    <property type="nucleotide sequence ID" value="NZ_CP020814.1"/>
</dbReference>
<dbReference type="Gene3D" id="3.30.470.20">
    <property type="entry name" value="ATP-grasp fold, B domain"/>
    <property type="match status" value="2"/>
</dbReference>
<dbReference type="KEGG" id="bkw:BkAM31D_20860"/>
<evidence type="ECO:0000259" key="2">
    <source>
        <dbReference type="PROSITE" id="PS50975"/>
    </source>
</evidence>
<keyword evidence="4" id="KW-1185">Reference proteome</keyword>
<dbReference type="InterPro" id="IPR058355">
    <property type="entry name" value="DUF8042"/>
</dbReference>
<dbReference type="Pfam" id="PF14398">
    <property type="entry name" value="ATPgrasp_YheCD"/>
    <property type="match status" value="2"/>
</dbReference>
<dbReference type="GO" id="GO:0046872">
    <property type="term" value="F:metal ion binding"/>
    <property type="evidence" value="ECO:0007669"/>
    <property type="project" value="InterPro"/>
</dbReference>
<keyword evidence="1" id="KW-0067">ATP-binding</keyword>
<gene>
    <name evidence="3" type="primary">yheD_2</name>
    <name evidence="3" type="ORF">BkAM31D_20860</name>
</gene>
<dbReference type="Pfam" id="PF26154">
    <property type="entry name" value="DUF8042"/>
    <property type="match status" value="1"/>
</dbReference>
<dbReference type="EMBL" id="CP020814">
    <property type="protein sequence ID" value="ARK32092.1"/>
    <property type="molecule type" value="Genomic_DNA"/>
</dbReference>
<dbReference type="InterPro" id="IPR013815">
    <property type="entry name" value="ATP_grasp_subdomain_1"/>
</dbReference>